<dbReference type="AlphaFoldDB" id="A0A814RPM7"/>
<dbReference type="EMBL" id="CAJNOR010001403">
    <property type="protein sequence ID" value="CAF1136873.1"/>
    <property type="molecule type" value="Genomic_DNA"/>
</dbReference>
<gene>
    <name evidence="10" type="ORF">XAT740_LOCUS20204</name>
</gene>
<evidence type="ECO:0000313" key="10">
    <source>
        <dbReference type="EMBL" id="CAF1136873.1"/>
    </source>
</evidence>
<dbReference type="GO" id="GO:0030234">
    <property type="term" value="F:enzyme regulator activity"/>
    <property type="evidence" value="ECO:0007669"/>
    <property type="project" value="TreeGrafter"/>
</dbReference>
<evidence type="ECO:0000256" key="2">
    <source>
        <dbReference type="ARBA" id="ARBA00008612"/>
    </source>
</evidence>
<feature type="domain" description="NADP-dependent oxidoreductase" evidence="9">
    <location>
        <begin position="106"/>
        <end position="231"/>
    </location>
</feature>
<evidence type="ECO:0000256" key="3">
    <source>
        <dbReference type="ARBA" id="ARBA00011532"/>
    </source>
</evidence>
<comment type="subunit">
    <text evidence="3">Heterodimer of a catalytic heavy chain and a regulatory light chain.</text>
</comment>
<dbReference type="GO" id="GO:0035226">
    <property type="term" value="F:glutamate-cysteine ligase catalytic subunit binding"/>
    <property type="evidence" value="ECO:0007669"/>
    <property type="project" value="InterPro"/>
</dbReference>
<evidence type="ECO:0000256" key="7">
    <source>
        <dbReference type="ARBA" id="ARBA00031732"/>
    </source>
</evidence>
<evidence type="ECO:0000256" key="1">
    <source>
        <dbReference type="ARBA" id="ARBA00005006"/>
    </source>
</evidence>
<evidence type="ECO:0000259" key="9">
    <source>
        <dbReference type="Pfam" id="PF00248"/>
    </source>
</evidence>
<evidence type="ECO:0000313" key="11">
    <source>
        <dbReference type="Proteomes" id="UP000663828"/>
    </source>
</evidence>
<evidence type="ECO:0000256" key="8">
    <source>
        <dbReference type="ARBA" id="ARBA00032926"/>
    </source>
</evidence>
<protein>
    <recommendedName>
        <fullName evidence="7">GCS light chain</fullName>
    </recommendedName>
    <alternativeName>
        <fullName evidence="5">Gamma-ECS regulatory subunit</fullName>
    </alternativeName>
    <alternativeName>
        <fullName evidence="8">Gamma-glutamylcysteine synthetase regulatory subunit</fullName>
    </alternativeName>
    <alternativeName>
        <fullName evidence="6">Glutamate--cysteine ligase modifier subunit</fullName>
    </alternativeName>
</protein>
<dbReference type="PANTHER" id="PTHR13295:SF4">
    <property type="entry name" value="GLUTAMATE--CYSTEINE LIGASE REGULATORY SUBUNIT"/>
    <property type="match status" value="1"/>
</dbReference>
<accession>A0A814RPM7</accession>
<dbReference type="Gene3D" id="3.20.20.100">
    <property type="entry name" value="NADP-dependent oxidoreductase domain"/>
    <property type="match status" value="1"/>
</dbReference>
<keyword evidence="4" id="KW-0317">Glutathione biosynthesis</keyword>
<keyword evidence="11" id="KW-1185">Reference proteome</keyword>
<name>A0A814RPM7_ADIRI</name>
<dbReference type="SUPFAM" id="SSF51430">
    <property type="entry name" value="NAD(P)-linked oxidoreductase"/>
    <property type="match status" value="1"/>
</dbReference>
<sequence>MSSDAQNENKDKLEPVLNPILPKATEILFYTGNTLTLFKIMKKTNTSVTEEITEYMSTMLQTMRTEGNEKQFQNQTYVKFLPISDEATVASNQNGSSPDNEQLTREDLKFSVKIFLRSLEPEVLSHTIDTVLQELKENYLESVMISLPNYGAQITLNEFLPLWRTVEDYIDKQKILSAGVCDFMLPLFSDLCDACKHKPYANQINLGVCCSIPEELNKYVKEHNIQLLTHSDPIDVISDSDFQQVLREYCHEYDAMNWKPLSIVRYNSVIANRGIIKTKGFFVYAKRELRMN</sequence>
<dbReference type="GO" id="GO:0006750">
    <property type="term" value="P:glutathione biosynthetic process"/>
    <property type="evidence" value="ECO:0007669"/>
    <property type="project" value="UniProtKB-UniPathway"/>
</dbReference>
<dbReference type="Pfam" id="PF00248">
    <property type="entry name" value="Aldo_ket_red"/>
    <property type="match status" value="1"/>
</dbReference>
<dbReference type="PANTHER" id="PTHR13295">
    <property type="entry name" value="GLUTAMATE CYSTEINE LIGASE REGULATORY SUBUNIT"/>
    <property type="match status" value="1"/>
</dbReference>
<reference evidence="10" key="1">
    <citation type="submission" date="2021-02" db="EMBL/GenBank/DDBJ databases">
        <authorList>
            <person name="Nowell W R."/>
        </authorList>
    </citation>
    <scope>NUCLEOTIDE SEQUENCE</scope>
</reference>
<dbReference type="InterPro" id="IPR023210">
    <property type="entry name" value="NADP_OxRdtase_dom"/>
</dbReference>
<evidence type="ECO:0000256" key="5">
    <source>
        <dbReference type="ARBA" id="ARBA00030406"/>
    </source>
</evidence>
<comment type="caution">
    <text evidence="10">The sequence shown here is derived from an EMBL/GenBank/DDBJ whole genome shotgun (WGS) entry which is preliminary data.</text>
</comment>
<dbReference type="GO" id="GO:0017109">
    <property type="term" value="C:glutamate-cysteine ligase complex"/>
    <property type="evidence" value="ECO:0007669"/>
    <property type="project" value="TreeGrafter"/>
</dbReference>
<proteinExistence type="inferred from homology"/>
<dbReference type="UniPathway" id="UPA00142">
    <property type="reaction ID" value="UER00209"/>
</dbReference>
<dbReference type="InterPro" id="IPR032963">
    <property type="entry name" value="Gclm"/>
</dbReference>
<dbReference type="InterPro" id="IPR036812">
    <property type="entry name" value="NAD(P)_OxRdtase_dom_sf"/>
</dbReference>
<evidence type="ECO:0000256" key="6">
    <source>
        <dbReference type="ARBA" id="ARBA00031154"/>
    </source>
</evidence>
<dbReference type="Proteomes" id="UP000663828">
    <property type="component" value="Unassembled WGS sequence"/>
</dbReference>
<comment type="similarity">
    <text evidence="2">Belongs to the aldo/keto reductase family. Glutamate--cysteine ligase light chain subfamily.</text>
</comment>
<evidence type="ECO:0000256" key="4">
    <source>
        <dbReference type="ARBA" id="ARBA00022684"/>
    </source>
</evidence>
<comment type="pathway">
    <text evidence="1">Sulfur metabolism; glutathione biosynthesis; glutathione from L-cysteine and L-glutamate: step 1/2.</text>
</comment>
<organism evidence="10 11">
    <name type="scientific">Adineta ricciae</name>
    <name type="common">Rotifer</name>
    <dbReference type="NCBI Taxonomy" id="249248"/>
    <lineage>
        <taxon>Eukaryota</taxon>
        <taxon>Metazoa</taxon>
        <taxon>Spiralia</taxon>
        <taxon>Gnathifera</taxon>
        <taxon>Rotifera</taxon>
        <taxon>Eurotatoria</taxon>
        <taxon>Bdelloidea</taxon>
        <taxon>Adinetida</taxon>
        <taxon>Adinetidae</taxon>
        <taxon>Adineta</taxon>
    </lineage>
</organism>